<dbReference type="InterPro" id="IPR017441">
    <property type="entry name" value="Protein_kinase_ATP_BS"/>
</dbReference>
<keyword evidence="5" id="KW-1185">Reference proteome</keyword>
<feature type="non-terminal residue" evidence="4">
    <location>
        <position position="396"/>
    </location>
</feature>
<dbReference type="GO" id="GO:0005524">
    <property type="term" value="F:ATP binding"/>
    <property type="evidence" value="ECO:0007669"/>
    <property type="project" value="UniProtKB-UniRule"/>
</dbReference>
<feature type="domain" description="Protein kinase" evidence="3">
    <location>
        <begin position="80"/>
        <end position="365"/>
    </location>
</feature>
<feature type="binding site" evidence="1">
    <location>
        <position position="107"/>
    </location>
    <ligand>
        <name>ATP</name>
        <dbReference type="ChEBI" id="CHEBI:30616"/>
    </ligand>
</feature>
<protein>
    <recommendedName>
        <fullName evidence="3">Protein kinase domain-containing protein</fullName>
    </recommendedName>
</protein>
<dbReference type="SUPFAM" id="SSF56112">
    <property type="entry name" value="Protein kinase-like (PK-like)"/>
    <property type="match status" value="1"/>
</dbReference>
<dbReference type="PROSITE" id="PS50011">
    <property type="entry name" value="PROTEIN_KINASE_DOM"/>
    <property type="match status" value="1"/>
</dbReference>
<proteinExistence type="predicted"/>
<dbReference type="InterPro" id="IPR000719">
    <property type="entry name" value="Prot_kinase_dom"/>
</dbReference>
<feature type="compositionally biased region" description="Basic and acidic residues" evidence="2">
    <location>
        <begin position="376"/>
        <end position="396"/>
    </location>
</feature>
<name>A0AA36CPU8_9BILA</name>
<feature type="region of interest" description="Disordered" evidence="2">
    <location>
        <begin position="361"/>
        <end position="396"/>
    </location>
</feature>
<dbReference type="SMART" id="SM00220">
    <property type="entry name" value="S_TKc"/>
    <property type="match status" value="1"/>
</dbReference>
<sequence length="396" mass="44808">MSLIPTTNLNIPASPFRRYASPRWCCHSISKPGRQGPLDPPILQPATRMGEQPPPNNQGSQPVDKLPQAGDVIHINGLSFKLDSVIGDGGYGQVFLSSDGTRKLAVKCEKYSRSMLHVEVNVLLHAAEQKCKHFCERVAHGSVGKEYVFIVMTLLGRDLHKARNEMKDRRFTLSTALRIGVHTLKGIEELHRLGFLSRDIKPGNFAPGLRENKQNKLIFLYDFGLARKYLDSNGNIVQPRPDVGWRGTTRYGSLTAHHRADLSRRDDLESWFYMLVEFTNGQLPWRTITDRGAVLLSKQAARTPIGLPTFLVNCPKQFPVLLKYIDELVFTSAPDYAHLLKILDEAREENNVKAYERWDWEDESLSSNSISQASSHSEREQKAKPEASPREVRNKK</sequence>
<keyword evidence="1" id="KW-0547">Nucleotide-binding</keyword>
<comment type="caution">
    <text evidence="4">The sequence shown here is derived from an EMBL/GenBank/DDBJ whole genome shotgun (WGS) entry which is preliminary data.</text>
</comment>
<evidence type="ECO:0000256" key="1">
    <source>
        <dbReference type="PROSITE-ProRule" id="PRU10141"/>
    </source>
</evidence>
<gene>
    <name evidence="4" type="ORF">MSPICULIGERA_LOCUS11453</name>
</gene>
<dbReference type="AlphaFoldDB" id="A0AA36CPU8"/>
<dbReference type="InterPro" id="IPR011009">
    <property type="entry name" value="Kinase-like_dom_sf"/>
</dbReference>
<evidence type="ECO:0000313" key="4">
    <source>
        <dbReference type="EMBL" id="CAJ0573084.1"/>
    </source>
</evidence>
<accession>A0AA36CPU8</accession>
<organism evidence="4 5">
    <name type="scientific">Mesorhabditis spiculigera</name>
    <dbReference type="NCBI Taxonomy" id="96644"/>
    <lineage>
        <taxon>Eukaryota</taxon>
        <taxon>Metazoa</taxon>
        <taxon>Ecdysozoa</taxon>
        <taxon>Nematoda</taxon>
        <taxon>Chromadorea</taxon>
        <taxon>Rhabditida</taxon>
        <taxon>Rhabditina</taxon>
        <taxon>Rhabditomorpha</taxon>
        <taxon>Rhabditoidea</taxon>
        <taxon>Rhabditidae</taxon>
        <taxon>Mesorhabditinae</taxon>
        <taxon>Mesorhabditis</taxon>
    </lineage>
</organism>
<dbReference type="EMBL" id="CATQJA010002613">
    <property type="protein sequence ID" value="CAJ0573084.1"/>
    <property type="molecule type" value="Genomic_DNA"/>
</dbReference>
<evidence type="ECO:0000259" key="3">
    <source>
        <dbReference type="PROSITE" id="PS50011"/>
    </source>
</evidence>
<reference evidence="4" key="1">
    <citation type="submission" date="2023-06" db="EMBL/GenBank/DDBJ databases">
        <authorList>
            <person name="Delattre M."/>
        </authorList>
    </citation>
    <scope>NUCLEOTIDE SEQUENCE</scope>
    <source>
        <strain evidence="4">AF72</strain>
    </source>
</reference>
<dbReference type="InterPro" id="IPR050235">
    <property type="entry name" value="CK1_Ser-Thr_kinase"/>
</dbReference>
<dbReference type="PANTHER" id="PTHR11909">
    <property type="entry name" value="CASEIN KINASE-RELATED"/>
    <property type="match status" value="1"/>
</dbReference>
<dbReference type="Pfam" id="PF00069">
    <property type="entry name" value="Pkinase"/>
    <property type="match status" value="1"/>
</dbReference>
<dbReference type="GO" id="GO:0004672">
    <property type="term" value="F:protein kinase activity"/>
    <property type="evidence" value="ECO:0007669"/>
    <property type="project" value="InterPro"/>
</dbReference>
<dbReference type="Gene3D" id="1.10.510.10">
    <property type="entry name" value="Transferase(Phosphotransferase) domain 1"/>
    <property type="match status" value="1"/>
</dbReference>
<evidence type="ECO:0000256" key="2">
    <source>
        <dbReference type="SAM" id="MobiDB-lite"/>
    </source>
</evidence>
<keyword evidence="1" id="KW-0067">ATP-binding</keyword>
<feature type="compositionally biased region" description="Low complexity" evidence="2">
    <location>
        <begin position="365"/>
        <end position="375"/>
    </location>
</feature>
<feature type="region of interest" description="Disordered" evidence="2">
    <location>
        <begin position="30"/>
        <end position="66"/>
    </location>
</feature>
<evidence type="ECO:0000313" key="5">
    <source>
        <dbReference type="Proteomes" id="UP001177023"/>
    </source>
</evidence>
<dbReference type="PROSITE" id="PS00107">
    <property type="entry name" value="PROTEIN_KINASE_ATP"/>
    <property type="match status" value="1"/>
</dbReference>
<dbReference type="Proteomes" id="UP001177023">
    <property type="component" value="Unassembled WGS sequence"/>
</dbReference>